<feature type="non-terminal residue" evidence="2">
    <location>
        <position position="1"/>
    </location>
</feature>
<feature type="non-terminal residue" evidence="2">
    <location>
        <position position="50"/>
    </location>
</feature>
<dbReference type="Proteomes" id="UP000004810">
    <property type="component" value="Unassembled WGS sequence"/>
</dbReference>
<dbReference type="GO" id="GO:0003723">
    <property type="term" value="F:RNA binding"/>
    <property type="evidence" value="ECO:0007669"/>
    <property type="project" value="InterPro"/>
</dbReference>
<dbReference type="InterPro" id="IPR003100">
    <property type="entry name" value="PAZ_dom"/>
</dbReference>
<evidence type="ECO:0000313" key="2">
    <source>
        <dbReference type="EMBL" id="EJW71184.1"/>
    </source>
</evidence>
<organism evidence="2 3">
    <name type="scientific">Wuchereria bancrofti</name>
    <dbReference type="NCBI Taxonomy" id="6293"/>
    <lineage>
        <taxon>Eukaryota</taxon>
        <taxon>Metazoa</taxon>
        <taxon>Ecdysozoa</taxon>
        <taxon>Nematoda</taxon>
        <taxon>Chromadorea</taxon>
        <taxon>Rhabditida</taxon>
        <taxon>Spirurina</taxon>
        <taxon>Spiruromorpha</taxon>
        <taxon>Filarioidea</taxon>
        <taxon>Onchocercidae</taxon>
        <taxon>Wuchereria</taxon>
    </lineage>
</organism>
<reference evidence="3" key="1">
    <citation type="submission" date="2012-08" db="EMBL/GenBank/DDBJ databases">
        <title>The Genome Sequence of Wuchereria bancrofti.</title>
        <authorList>
            <person name="Nutman T.B."/>
            <person name="Fink D.L."/>
            <person name="Russ C."/>
            <person name="Young S."/>
            <person name="Zeng Q."/>
            <person name="Koehrsen M."/>
            <person name="Alvarado L."/>
            <person name="Berlin A."/>
            <person name="Chapman S.B."/>
            <person name="Chen Z."/>
            <person name="Freedman E."/>
            <person name="Gellesch M."/>
            <person name="Goldberg J."/>
            <person name="Griggs A."/>
            <person name="Gujja S."/>
            <person name="Heilman E.R."/>
            <person name="Heiman D."/>
            <person name="Hepburn T."/>
            <person name="Howarth C."/>
            <person name="Jen D."/>
            <person name="Larson L."/>
            <person name="Lewis B."/>
            <person name="Mehta T."/>
            <person name="Park D."/>
            <person name="Pearson M."/>
            <person name="Roberts A."/>
            <person name="Saif S."/>
            <person name="Shea T."/>
            <person name="Shenoy N."/>
            <person name="Sisk P."/>
            <person name="Stolte C."/>
            <person name="Sykes S."/>
            <person name="Walk T."/>
            <person name="White J."/>
            <person name="Yandava C."/>
            <person name="Haas B."/>
            <person name="Henn M.R."/>
            <person name="Nusbaum C."/>
            <person name="Birren B."/>
        </authorList>
    </citation>
    <scope>NUCLEOTIDE SEQUENCE [LARGE SCALE GENOMIC DNA]</scope>
    <source>
        <strain evidence="3">NA</strain>
    </source>
</reference>
<accession>J9E760</accession>
<evidence type="ECO:0000313" key="3">
    <source>
        <dbReference type="Proteomes" id="UP000004810"/>
    </source>
</evidence>
<dbReference type="Pfam" id="PF02170">
    <property type="entry name" value="PAZ"/>
    <property type="match status" value="1"/>
</dbReference>
<dbReference type="SUPFAM" id="SSF101690">
    <property type="entry name" value="PAZ domain"/>
    <property type="match status" value="1"/>
</dbReference>
<dbReference type="PROSITE" id="PS50821">
    <property type="entry name" value="PAZ"/>
    <property type="match status" value="1"/>
</dbReference>
<dbReference type="AlphaFoldDB" id="J9E760"/>
<sequence>IRLKFPNLPVLHCGTLKRQDYFPMELLRLSDKVQRVKRRLTPFQIAKLIR</sequence>
<evidence type="ECO:0000259" key="1">
    <source>
        <dbReference type="PROSITE" id="PS50821"/>
    </source>
</evidence>
<dbReference type="Gene3D" id="2.170.260.10">
    <property type="entry name" value="paz domain"/>
    <property type="match status" value="1"/>
</dbReference>
<proteinExistence type="predicted"/>
<comment type="caution">
    <text evidence="2">The sequence shown here is derived from an EMBL/GenBank/DDBJ whole genome shotgun (WGS) entry which is preliminary data.</text>
</comment>
<dbReference type="InterPro" id="IPR036085">
    <property type="entry name" value="PAZ_dom_sf"/>
</dbReference>
<dbReference type="EMBL" id="ADBV01019290">
    <property type="protein sequence ID" value="EJW71184.1"/>
    <property type="molecule type" value="Genomic_DNA"/>
</dbReference>
<name>J9E760_WUCBA</name>
<protein>
    <recommendedName>
        <fullName evidence="1">PAZ domain-containing protein</fullName>
    </recommendedName>
</protein>
<gene>
    <name evidence="2" type="ORF">WUBG_17908</name>
</gene>
<feature type="domain" description="PAZ" evidence="1">
    <location>
        <begin position="1"/>
        <end position="31"/>
    </location>
</feature>